<keyword evidence="3" id="KW-1185">Reference proteome</keyword>
<keyword evidence="1" id="KW-0812">Transmembrane</keyword>
<protein>
    <submittedName>
        <fullName evidence="2">DUF4271 domain-containing protein</fullName>
    </submittedName>
</protein>
<feature type="transmembrane region" description="Helical" evidence="1">
    <location>
        <begin position="39"/>
        <end position="64"/>
    </location>
</feature>
<reference evidence="2" key="1">
    <citation type="journal article" date="2014" name="Int. J. Syst. Evol. Microbiol.">
        <title>Complete genome sequence of Corynebacterium casei LMG S-19264T (=DSM 44701T), isolated from a smear-ripened cheese.</title>
        <authorList>
            <consortium name="US DOE Joint Genome Institute (JGI-PGF)"/>
            <person name="Walter F."/>
            <person name="Albersmeier A."/>
            <person name="Kalinowski J."/>
            <person name="Ruckert C."/>
        </authorList>
    </citation>
    <scope>NUCLEOTIDE SEQUENCE</scope>
    <source>
        <strain evidence="2">KCTC 12719</strain>
    </source>
</reference>
<name>A0A918SIV1_9FLAO</name>
<feature type="transmembrane region" description="Helical" evidence="1">
    <location>
        <begin position="177"/>
        <end position="195"/>
    </location>
</feature>
<dbReference type="InterPro" id="IPR025367">
    <property type="entry name" value="DUF4271"/>
</dbReference>
<feature type="transmembrane region" description="Helical" evidence="1">
    <location>
        <begin position="118"/>
        <end position="138"/>
    </location>
</feature>
<reference evidence="2" key="2">
    <citation type="submission" date="2020-09" db="EMBL/GenBank/DDBJ databases">
        <authorList>
            <person name="Sun Q."/>
            <person name="Kim S."/>
        </authorList>
    </citation>
    <scope>NUCLEOTIDE SEQUENCE</scope>
    <source>
        <strain evidence="2">KCTC 12719</strain>
    </source>
</reference>
<organism evidence="2 3">
    <name type="scientific">Salinimicrobium marinum</name>
    <dbReference type="NCBI Taxonomy" id="680283"/>
    <lineage>
        <taxon>Bacteria</taxon>
        <taxon>Pseudomonadati</taxon>
        <taxon>Bacteroidota</taxon>
        <taxon>Flavobacteriia</taxon>
        <taxon>Flavobacteriales</taxon>
        <taxon>Flavobacteriaceae</taxon>
        <taxon>Salinimicrobium</taxon>
    </lineage>
</organism>
<comment type="caution">
    <text evidence="2">The sequence shown here is derived from an EMBL/GenBank/DDBJ whole genome shotgun (WGS) entry which is preliminary data.</text>
</comment>
<dbReference type="EMBL" id="BMXB01000013">
    <property type="protein sequence ID" value="GHA44731.1"/>
    <property type="molecule type" value="Genomic_DNA"/>
</dbReference>
<keyword evidence="1" id="KW-0472">Membrane</keyword>
<keyword evidence="1" id="KW-1133">Transmembrane helix</keyword>
<dbReference type="Proteomes" id="UP000610456">
    <property type="component" value="Unassembled WGS sequence"/>
</dbReference>
<dbReference type="Pfam" id="PF14093">
    <property type="entry name" value="DUF4271"/>
    <property type="match status" value="1"/>
</dbReference>
<evidence type="ECO:0000256" key="1">
    <source>
        <dbReference type="SAM" id="Phobius"/>
    </source>
</evidence>
<proteinExistence type="predicted"/>
<accession>A0A918SIV1</accession>
<evidence type="ECO:0000313" key="2">
    <source>
        <dbReference type="EMBL" id="GHA44731.1"/>
    </source>
</evidence>
<feature type="transmembrane region" description="Helical" evidence="1">
    <location>
        <begin position="144"/>
        <end position="165"/>
    </location>
</feature>
<evidence type="ECO:0000313" key="3">
    <source>
        <dbReference type="Proteomes" id="UP000610456"/>
    </source>
</evidence>
<gene>
    <name evidence="2" type="ORF">GCM10007103_27320</name>
</gene>
<dbReference type="AlphaFoldDB" id="A0A918SIV1"/>
<sequence>MAALLLLVAAKYTFPHRFADFAMLFATNKYLLLQGKESKIFHPFNVLLFAVNVISISLFIYIFYKTFVTSEIPRPKILFIRIATAYGAFVLLKFSFEKILANIISFDKEINYYLFYKLSYRNFITLVLLPVNILFIYVWEPGALAIYICLGIILLINIITLFGIFRKNQQQIMKHSFYFILYLCALEIGPYYILYKLITNR</sequence>